<dbReference type="PANTHER" id="PTHR40535:SF1">
    <property type="entry name" value="CHROMOSOME UNDETERMINED SCAFFOLD_9, WHOLE GENOME SHOTGUN SEQUENCE"/>
    <property type="match status" value="1"/>
</dbReference>
<proteinExistence type="predicted"/>
<accession>A0A7S0JGM0</accession>
<sequence>MIAQTPSSKLAARLCAPSSSAVLLLVVLAIAAAVTHRESSDQGGEDGETGRETDFWTCDRECRWRFDFYDRRVRGKTVGLFKRTCVCWRGTQQLGHVPYRFTEAPFLGPPPLSNMYANAREFDPDFWADRYTTPFLCAVDLRVAPPIPRTFDAGCSPGDCKAGKAKLEAHGLTVLHCGRCGACSSPEDIKVLFDTRETITAHTTECSTKFKISNTIGLRAQKLGELKQCLRQAGITFSDDGRAWEEPVGKPTCFDCWTDNIMNDAQLCWNHCLGKFVKSGNAGHFAKDPCLQCDEYTSGPAFIACAGANRRSAGIKSDIDRGDLVGTKWEQKICTVGICSSQGNATSPCAAPLPWREY</sequence>
<keyword evidence="1" id="KW-0732">Signal</keyword>
<evidence type="ECO:0000313" key="2">
    <source>
        <dbReference type="EMBL" id="CAD8551092.1"/>
    </source>
</evidence>
<dbReference type="AlphaFoldDB" id="A0A7S0JGM0"/>
<gene>
    <name evidence="2" type="ORF">CLEP1334_LOCUS26382</name>
</gene>
<protein>
    <submittedName>
        <fullName evidence="2">Uncharacterized protein</fullName>
    </submittedName>
</protein>
<feature type="chain" id="PRO_5031259520" evidence="1">
    <location>
        <begin position="38"/>
        <end position="358"/>
    </location>
</feature>
<feature type="signal peptide" evidence="1">
    <location>
        <begin position="1"/>
        <end position="37"/>
    </location>
</feature>
<name>A0A7S0JGM0_9EUKA</name>
<organism evidence="2">
    <name type="scientific">Calcidiscus leptoporus</name>
    <dbReference type="NCBI Taxonomy" id="127549"/>
    <lineage>
        <taxon>Eukaryota</taxon>
        <taxon>Haptista</taxon>
        <taxon>Haptophyta</taxon>
        <taxon>Prymnesiophyceae</taxon>
        <taxon>Coccolithales</taxon>
        <taxon>Calcidiscaceae</taxon>
        <taxon>Calcidiscus</taxon>
    </lineage>
</organism>
<evidence type="ECO:0000256" key="1">
    <source>
        <dbReference type="SAM" id="SignalP"/>
    </source>
</evidence>
<dbReference type="PANTHER" id="PTHR40535">
    <property type="entry name" value="CHROMOSOME UNDETERMINED SCAFFOLD_9, WHOLE GENOME SHOTGUN SEQUENCE"/>
    <property type="match status" value="1"/>
</dbReference>
<reference evidence="2" key="1">
    <citation type="submission" date="2021-01" db="EMBL/GenBank/DDBJ databases">
        <authorList>
            <person name="Corre E."/>
            <person name="Pelletier E."/>
            <person name="Niang G."/>
            <person name="Scheremetjew M."/>
            <person name="Finn R."/>
            <person name="Kale V."/>
            <person name="Holt S."/>
            <person name="Cochrane G."/>
            <person name="Meng A."/>
            <person name="Brown T."/>
            <person name="Cohen L."/>
        </authorList>
    </citation>
    <scope>NUCLEOTIDE SEQUENCE</scope>
    <source>
        <strain evidence="2">RCC1130</strain>
    </source>
</reference>
<dbReference type="EMBL" id="HBER01052757">
    <property type="protein sequence ID" value="CAD8551092.1"/>
    <property type="molecule type" value="Transcribed_RNA"/>
</dbReference>